<dbReference type="Proteomes" id="UP000256328">
    <property type="component" value="Unassembled WGS sequence"/>
</dbReference>
<keyword evidence="3" id="KW-1185">Reference proteome</keyword>
<dbReference type="OrthoDB" id="5086500at2759"/>
<protein>
    <recommendedName>
        <fullName evidence="4">Subtilisin-like serine protease</fullName>
    </recommendedName>
</protein>
<dbReference type="PANTHER" id="PTHR34414">
    <property type="entry name" value="HET DOMAIN-CONTAINING PROTEIN-RELATED"/>
    <property type="match status" value="1"/>
</dbReference>
<feature type="transmembrane region" description="Helical" evidence="1">
    <location>
        <begin position="286"/>
        <end position="311"/>
    </location>
</feature>
<dbReference type="Pfam" id="PF20246">
    <property type="entry name" value="DUF6601"/>
    <property type="match status" value="1"/>
</dbReference>
<dbReference type="AlphaFoldDB" id="A0A3D8SMA7"/>
<dbReference type="EMBL" id="PDLN01000004">
    <property type="protein sequence ID" value="RDW87440.1"/>
    <property type="molecule type" value="Genomic_DNA"/>
</dbReference>
<accession>A0A3D8SMA7</accession>
<keyword evidence="1" id="KW-0472">Membrane</keyword>
<keyword evidence="1" id="KW-1133">Transmembrane helix</keyword>
<sequence>MSSFRQPPFSEQDQLCHYLDQDGLNTSGNFGPAQMLPGVPYVQISNIHQVCDFLKTDLFSPDLEVMAPYLWMMSTESHSNINPLHRQRVKGREIILTEEPRLHLVWYYDRIFIKPLPEYLTSYNFWKIFLLSDSLSNPGPTTDTGTAKKDLCAAALGYLRTYSYLIRHKSDFNIARKAGLLSESMEWDQYCRFMSSIRNISDSQVSGRYRYGELRLSRLNFHAKFILRRFYFEQIHAQYAENFSRFYGPLLFIFAIISVALSAMQVELAVDQVSFTQWTFIWPVCRWISALGLISIVMLVLGLMLLLLFMLGSELIYSLKSHFQTDKRF</sequence>
<organism evidence="2 3">
    <name type="scientific">Coleophoma crateriformis</name>
    <dbReference type="NCBI Taxonomy" id="565419"/>
    <lineage>
        <taxon>Eukaryota</taxon>
        <taxon>Fungi</taxon>
        <taxon>Dikarya</taxon>
        <taxon>Ascomycota</taxon>
        <taxon>Pezizomycotina</taxon>
        <taxon>Leotiomycetes</taxon>
        <taxon>Helotiales</taxon>
        <taxon>Dermateaceae</taxon>
        <taxon>Coleophoma</taxon>
    </lineage>
</organism>
<dbReference type="PANTHER" id="PTHR34414:SF1">
    <property type="entry name" value="SUBTILISIN-LIKE SERINE PROTEASE"/>
    <property type="match status" value="1"/>
</dbReference>
<feature type="transmembrane region" description="Helical" evidence="1">
    <location>
        <begin position="246"/>
        <end position="266"/>
    </location>
</feature>
<name>A0A3D8SMA7_9HELO</name>
<evidence type="ECO:0000256" key="1">
    <source>
        <dbReference type="SAM" id="Phobius"/>
    </source>
</evidence>
<reference evidence="2 3" key="1">
    <citation type="journal article" date="2018" name="IMA Fungus">
        <title>IMA Genome-F 9: Draft genome sequence of Annulohypoxylon stygium, Aspergillus mulundensis, Berkeleyomyces basicola (syn. Thielaviopsis basicola), Ceratocystis smalleyi, two Cercospora beticola strains, Coleophoma cylindrospora, Fusarium fracticaudum, Phialophora cf. hyalina, and Morchella septimelata.</title>
        <authorList>
            <person name="Wingfield B.D."/>
            <person name="Bills G.F."/>
            <person name="Dong Y."/>
            <person name="Huang W."/>
            <person name="Nel W.J."/>
            <person name="Swalarsk-Parry B.S."/>
            <person name="Vaghefi N."/>
            <person name="Wilken P.M."/>
            <person name="An Z."/>
            <person name="de Beer Z.W."/>
            <person name="De Vos L."/>
            <person name="Chen L."/>
            <person name="Duong T.A."/>
            <person name="Gao Y."/>
            <person name="Hammerbacher A."/>
            <person name="Kikkert J.R."/>
            <person name="Li Y."/>
            <person name="Li H."/>
            <person name="Li K."/>
            <person name="Li Q."/>
            <person name="Liu X."/>
            <person name="Ma X."/>
            <person name="Naidoo K."/>
            <person name="Pethybridge S.J."/>
            <person name="Sun J."/>
            <person name="Steenkamp E.T."/>
            <person name="van der Nest M.A."/>
            <person name="van Wyk S."/>
            <person name="Wingfield M.J."/>
            <person name="Xiong C."/>
            <person name="Yue Q."/>
            <person name="Zhang X."/>
        </authorList>
    </citation>
    <scope>NUCLEOTIDE SEQUENCE [LARGE SCALE GENOMIC DNA]</scope>
    <source>
        <strain evidence="2 3">BP5796</strain>
    </source>
</reference>
<evidence type="ECO:0008006" key="4">
    <source>
        <dbReference type="Google" id="ProtNLM"/>
    </source>
</evidence>
<dbReference type="InterPro" id="IPR046536">
    <property type="entry name" value="DUF6601"/>
</dbReference>
<keyword evidence="1" id="KW-0812">Transmembrane</keyword>
<gene>
    <name evidence="2" type="ORF">BP5796_03134</name>
</gene>
<proteinExistence type="predicted"/>
<evidence type="ECO:0000313" key="3">
    <source>
        <dbReference type="Proteomes" id="UP000256328"/>
    </source>
</evidence>
<comment type="caution">
    <text evidence="2">The sequence shown here is derived from an EMBL/GenBank/DDBJ whole genome shotgun (WGS) entry which is preliminary data.</text>
</comment>
<evidence type="ECO:0000313" key="2">
    <source>
        <dbReference type="EMBL" id="RDW87440.1"/>
    </source>
</evidence>